<feature type="region of interest" description="Disordered" evidence="1">
    <location>
        <begin position="233"/>
        <end position="258"/>
    </location>
</feature>
<dbReference type="OrthoDB" id="9976398at2"/>
<proteinExistence type="predicted"/>
<organism evidence="3 4">
    <name type="scientific">Pseudomonas mangrovi</name>
    <dbReference type="NCBI Taxonomy" id="2161748"/>
    <lineage>
        <taxon>Bacteria</taxon>
        <taxon>Pseudomonadati</taxon>
        <taxon>Pseudomonadota</taxon>
        <taxon>Gammaproteobacteria</taxon>
        <taxon>Pseudomonadales</taxon>
        <taxon>Pseudomonadaceae</taxon>
        <taxon>Pseudomonas</taxon>
    </lineage>
</organism>
<feature type="region of interest" description="Disordered" evidence="1">
    <location>
        <begin position="136"/>
        <end position="171"/>
    </location>
</feature>
<comment type="caution">
    <text evidence="3">The sequence shown here is derived from an EMBL/GenBank/DDBJ whole genome shotgun (WGS) entry which is preliminary data.</text>
</comment>
<feature type="region of interest" description="Disordered" evidence="1">
    <location>
        <begin position="208"/>
        <end position="227"/>
    </location>
</feature>
<dbReference type="Proteomes" id="UP000244064">
    <property type="component" value="Unassembled WGS sequence"/>
</dbReference>
<keyword evidence="4" id="KW-1185">Reference proteome</keyword>
<sequence length="270" mass="26013">MRAFFCGLASLAALSVQAAELHVGAGKEHLIGEPVLHLQRLVLEDGATLRMAPGLGRLQLQAEQAWIGKGVRILARGEDAAAGAPGTAAMAVTGCVDGRDGGAGGAGMSGGQGVDLQLLLGLQSFGSLLLDSRGGAGGSGGDGGAGSDGSSDDRCAGGHGGAGGAGGDGGTGGRGGEVVLRYWSLSAAGFIPISNYGPGVQVLNGGGAGAAAGQGGAPGEGGRGELVKRPTGIKVFRNPGSSGKPGQPGRFGAPGEDGRFLIEPLAKPAS</sequence>
<feature type="chain" id="PRO_5015643875" description="Collagen pro alpha-chain" evidence="2">
    <location>
        <begin position="19"/>
        <end position="270"/>
    </location>
</feature>
<evidence type="ECO:0000256" key="1">
    <source>
        <dbReference type="SAM" id="MobiDB-lite"/>
    </source>
</evidence>
<gene>
    <name evidence="3" type="ORF">DBO85_04925</name>
</gene>
<feature type="compositionally biased region" description="Gly residues" evidence="1">
    <location>
        <begin position="157"/>
        <end position="171"/>
    </location>
</feature>
<keyword evidence="2" id="KW-0732">Signal</keyword>
<evidence type="ECO:0000256" key="2">
    <source>
        <dbReference type="SAM" id="SignalP"/>
    </source>
</evidence>
<feature type="compositionally biased region" description="Gly residues" evidence="1">
    <location>
        <begin position="208"/>
        <end position="221"/>
    </location>
</feature>
<dbReference type="RefSeq" id="WP_108105832.1">
    <property type="nucleotide sequence ID" value="NZ_QASN01000007.1"/>
</dbReference>
<feature type="signal peptide" evidence="2">
    <location>
        <begin position="1"/>
        <end position="18"/>
    </location>
</feature>
<dbReference type="AlphaFoldDB" id="A0A2T5PCM1"/>
<evidence type="ECO:0008006" key="5">
    <source>
        <dbReference type="Google" id="ProtNLM"/>
    </source>
</evidence>
<evidence type="ECO:0000313" key="3">
    <source>
        <dbReference type="EMBL" id="PTU75486.1"/>
    </source>
</evidence>
<evidence type="ECO:0000313" key="4">
    <source>
        <dbReference type="Proteomes" id="UP000244064"/>
    </source>
</evidence>
<protein>
    <recommendedName>
        <fullName evidence="5">Collagen pro alpha-chain</fullName>
    </recommendedName>
</protein>
<reference evidence="3 4" key="1">
    <citation type="submission" date="2018-04" db="EMBL/GenBank/DDBJ databases">
        <title>Pseudomonas sp. nov., isolated from mangrove soil.</title>
        <authorList>
            <person name="Chen C."/>
        </authorList>
    </citation>
    <scope>NUCLEOTIDE SEQUENCE [LARGE SCALE GENOMIC DNA]</scope>
    <source>
        <strain evidence="3 4">TC-11</strain>
    </source>
</reference>
<name>A0A2T5PCM1_9PSED</name>
<feature type="compositionally biased region" description="Gly residues" evidence="1">
    <location>
        <begin position="136"/>
        <end position="147"/>
    </location>
</feature>
<dbReference type="EMBL" id="QASN01000007">
    <property type="protein sequence ID" value="PTU75486.1"/>
    <property type="molecule type" value="Genomic_DNA"/>
</dbReference>
<accession>A0A2T5PCM1</accession>